<accession>A0A0W0YLY3</accession>
<gene>
    <name evidence="5" type="ORF">Lsha_2444</name>
</gene>
<dbReference type="EMBL" id="LNYW01000066">
    <property type="protein sequence ID" value="KTD57603.1"/>
    <property type="molecule type" value="Genomic_DNA"/>
</dbReference>
<keyword evidence="4" id="KW-0012">Acyltransferase</keyword>
<dbReference type="AlphaFoldDB" id="A0A0W0YLY3"/>
<comment type="similarity">
    <text evidence="1">Belongs to the acetyltransferase family. GNAT subfamily.</text>
</comment>
<evidence type="ECO:0000256" key="2">
    <source>
        <dbReference type="ARBA" id="ARBA00022649"/>
    </source>
</evidence>
<dbReference type="GO" id="GO:0016746">
    <property type="term" value="F:acyltransferase activity"/>
    <property type="evidence" value="ECO:0007669"/>
    <property type="project" value="UniProtKB-KW"/>
</dbReference>
<dbReference type="eggNOG" id="COG0454">
    <property type="taxonomic scope" value="Bacteria"/>
</dbReference>
<evidence type="ECO:0000256" key="3">
    <source>
        <dbReference type="ARBA" id="ARBA00022679"/>
    </source>
</evidence>
<evidence type="ECO:0000256" key="4">
    <source>
        <dbReference type="ARBA" id="ARBA00023315"/>
    </source>
</evidence>
<dbReference type="STRING" id="1122169.Lsha_2444"/>
<keyword evidence="2" id="KW-1277">Toxin-antitoxin system</keyword>
<dbReference type="SUPFAM" id="SSF55729">
    <property type="entry name" value="Acyl-CoA N-acyltransferases (Nat)"/>
    <property type="match status" value="1"/>
</dbReference>
<dbReference type="PANTHER" id="PTHR36449">
    <property type="entry name" value="ACETYLTRANSFERASE-RELATED"/>
    <property type="match status" value="1"/>
</dbReference>
<evidence type="ECO:0000256" key="1">
    <source>
        <dbReference type="ARBA" id="ARBA00009342"/>
    </source>
</evidence>
<keyword evidence="3 5" id="KW-0808">Transferase</keyword>
<dbReference type="RefSeq" id="WP_018576135.1">
    <property type="nucleotide sequence ID" value="NZ_KB892382.1"/>
</dbReference>
<reference evidence="5 6" key="1">
    <citation type="submission" date="2015-11" db="EMBL/GenBank/DDBJ databases">
        <title>Genomic analysis of 38 Legionella species identifies large and diverse effector repertoires.</title>
        <authorList>
            <person name="Burstein D."/>
            <person name="Amaro F."/>
            <person name="Zusman T."/>
            <person name="Lifshitz Z."/>
            <person name="Cohen O."/>
            <person name="Gilbert J.A."/>
            <person name="Pupko T."/>
            <person name="Shuman H.A."/>
            <person name="Segal G."/>
        </authorList>
    </citation>
    <scope>NUCLEOTIDE SEQUENCE [LARGE SCALE GENOMIC DNA]</scope>
    <source>
        <strain evidence="5 6">ATCC 49655</strain>
    </source>
</reference>
<proteinExistence type="inferred from homology"/>
<protein>
    <submittedName>
        <fullName evidence="5">N-acetyltransferase GCN5</fullName>
    </submittedName>
</protein>
<dbReference type="PATRIC" id="fig|1122169.6.peg.2804"/>
<keyword evidence="6" id="KW-1185">Reference proteome</keyword>
<dbReference type="Gene3D" id="3.40.630.30">
    <property type="match status" value="1"/>
</dbReference>
<dbReference type="OrthoDB" id="9799147at2"/>
<name>A0A0W0YLY3_9GAMM</name>
<sequence length="170" mass="19165">MSLNQEFVQLNPKEHLIKDFDCKKEGMNEFLIKYAAKHASKGISTTMVLTVNDSGLVKSPVASYYTLALSTIHREAIPCTGLPSYPIPVTLLARLAVDVNYQGKNLGKKSLIYALRHSVRLRNHGLPTQGLVLDVLDEEALAFYKTFNFFQECIDNPMKLYISMNELQKI</sequence>
<evidence type="ECO:0000313" key="6">
    <source>
        <dbReference type="Proteomes" id="UP000054600"/>
    </source>
</evidence>
<dbReference type="PANTHER" id="PTHR36449:SF1">
    <property type="entry name" value="ACETYLTRANSFERASE"/>
    <property type="match status" value="1"/>
</dbReference>
<dbReference type="Proteomes" id="UP000054600">
    <property type="component" value="Unassembled WGS sequence"/>
</dbReference>
<organism evidence="5 6">
    <name type="scientific">Legionella shakespearei DSM 23087</name>
    <dbReference type="NCBI Taxonomy" id="1122169"/>
    <lineage>
        <taxon>Bacteria</taxon>
        <taxon>Pseudomonadati</taxon>
        <taxon>Pseudomonadota</taxon>
        <taxon>Gammaproteobacteria</taxon>
        <taxon>Legionellales</taxon>
        <taxon>Legionellaceae</taxon>
        <taxon>Legionella</taxon>
    </lineage>
</organism>
<evidence type="ECO:0000313" key="5">
    <source>
        <dbReference type="EMBL" id="KTD57603.1"/>
    </source>
</evidence>
<comment type="caution">
    <text evidence="5">The sequence shown here is derived from an EMBL/GenBank/DDBJ whole genome shotgun (WGS) entry which is preliminary data.</text>
</comment>
<dbReference type="InterPro" id="IPR016181">
    <property type="entry name" value="Acyl_CoA_acyltransferase"/>
</dbReference>